<organism evidence="1 2">
    <name type="scientific">Cirrhinus molitorella</name>
    <name type="common">mud carp</name>
    <dbReference type="NCBI Taxonomy" id="172907"/>
    <lineage>
        <taxon>Eukaryota</taxon>
        <taxon>Metazoa</taxon>
        <taxon>Chordata</taxon>
        <taxon>Craniata</taxon>
        <taxon>Vertebrata</taxon>
        <taxon>Euteleostomi</taxon>
        <taxon>Actinopterygii</taxon>
        <taxon>Neopterygii</taxon>
        <taxon>Teleostei</taxon>
        <taxon>Ostariophysi</taxon>
        <taxon>Cypriniformes</taxon>
        <taxon>Cyprinidae</taxon>
        <taxon>Labeoninae</taxon>
        <taxon>Labeonini</taxon>
        <taxon>Cirrhinus</taxon>
    </lineage>
</organism>
<sequence length="30" mass="3009">RLSSGVTASSSVVPGGWVLFVLTHPALAVT</sequence>
<keyword evidence="2" id="KW-1185">Reference proteome</keyword>
<protein>
    <submittedName>
        <fullName evidence="1">Uncharacterized protein</fullName>
    </submittedName>
</protein>
<dbReference type="EMBL" id="JAYMGO010000016">
    <property type="protein sequence ID" value="KAL1258977.1"/>
    <property type="molecule type" value="Genomic_DNA"/>
</dbReference>
<gene>
    <name evidence="1" type="ORF">QQF64_009554</name>
</gene>
<reference evidence="1 2" key="1">
    <citation type="submission" date="2023-09" db="EMBL/GenBank/DDBJ databases">
        <authorList>
            <person name="Wang M."/>
        </authorList>
    </citation>
    <scope>NUCLEOTIDE SEQUENCE [LARGE SCALE GENOMIC DNA]</scope>
    <source>
        <strain evidence="1">GT-2023</strain>
        <tissue evidence="1">Liver</tissue>
    </source>
</reference>
<evidence type="ECO:0000313" key="2">
    <source>
        <dbReference type="Proteomes" id="UP001558613"/>
    </source>
</evidence>
<dbReference type="Proteomes" id="UP001558613">
    <property type="component" value="Unassembled WGS sequence"/>
</dbReference>
<comment type="caution">
    <text evidence="1">The sequence shown here is derived from an EMBL/GenBank/DDBJ whole genome shotgun (WGS) entry which is preliminary data.</text>
</comment>
<proteinExistence type="predicted"/>
<name>A0ABR3M1H2_9TELE</name>
<accession>A0ABR3M1H2</accession>
<evidence type="ECO:0000313" key="1">
    <source>
        <dbReference type="EMBL" id="KAL1258977.1"/>
    </source>
</evidence>
<feature type="non-terminal residue" evidence="1">
    <location>
        <position position="1"/>
    </location>
</feature>